<dbReference type="GO" id="GO:0016020">
    <property type="term" value="C:membrane"/>
    <property type="evidence" value="ECO:0007669"/>
    <property type="project" value="UniProtKB-SubCell"/>
</dbReference>
<dbReference type="Gene3D" id="1.10.630.10">
    <property type="entry name" value="Cytochrome P450"/>
    <property type="match status" value="1"/>
</dbReference>
<dbReference type="GO" id="GO:0005506">
    <property type="term" value="F:iron ion binding"/>
    <property type="evidence" value="ECO:0007669"/>
    <property type="project" value="InterPro"/>
</dbReference>
<evidence type="ECO:0000256" key="3">
    <source>
        <dbReference type="ARBA" id="ARBA00010617"/>
    </source>
</evidence>
<dbReference type="GO" id="GO:0020037">
    <property type="term" value="F:heme binding"/>
    <property type="evidence" value="ECO:0007669"/>
    <property type="project" value="InterPro"/>
</dbReference>
<comment type="caution">
    <text evidence="12">The sequence shown here is derived from an EMBL/GenBank/DDBJ whole genome shotgun (WGS) entry which is preliminary data.</text>
</comment>
<sequence length="120" mass="13795">MRKIVTIHLLSSKRVQSSRYIREDEVSLAMKKIHKLALSSKHINLTEIIINVTSTIVMRVGFGKRLTGKTGRLEKCLQDLDSFYQSLIDECLVNNENTNSHDQEDQDIVDILIQLKKDQV</sequence>
<proteinExistence type="inferred from homology"/>
<keyword evidence="4" id="KW-0349">Heme</keyword>
<evidence type="ECO:0000256" key="7">
    <source>
        <dbReference type="ARBA" id="ARBA00022989"/>
    </source>
</evidence>
<keyword evidence="11" id="KW-0472">Membrane</keyword>
<protein>
    <submittedName>
        <fullName evidence="12">Uncharacterized protein</fullName>
    </submittedName>
</protein>
<comment type="similarity">
    <text evidence="3">Belongs to the cytochrome P450 family.</text>
</comment>
<accession>A0A2U1LGZ9</accession>
<evidence type="ECO:0000313" key="13">
    <source>
        <dbReference type="Proteomes" id="UP000245207"/>
    </source>
</evidence>
<evidence type="ECO:0000256" key="9">
    <source>
        <dbReference type="ARBA" id="ARBA00023004"/>
    </source>
</evidence>
<evidence type="ECO:0000256" key="8">
    <source>
        <dbReference type="ARBA" id="ARBA00023002"/>
    </source>
</evidence>
<dbReference type="STRING" id="35608.A0A2U1LGZ9"/>
<dbReference type="GO" id="GO:0016705">
    <property type="term" value="F:oxidoreductase activity, acting on paired donors, with incorporation or reduction of molecular oxygen"/>
    <property type="evidence" value="ECO:0007669"/>
    <property type="project" value="InterPro"/>
</dbReference>
<dbReference type="Proteomes" id="UP000245207">
    <property type="component" value="Unassembled WGS sequence"/>
</dbReference>
<name>A0A2U1LGZ9_ARTAN</name>
<comment type="subcellular location">
    <subcellularLocation>
        <location evidence="2">Membrane</location>
        <topology evidence="2">Single-pass membrane protein</topology>
    </subcellularLocation>
</comment>
<evidence type="ECO:0000256" key="4">
    <source>
        <dbReference type="ARBA" id="ARBA00022617"/>
    </source>
</evidence>
<dbReference type="PANTHER" id="PTHR47955">
    <property type="entry name" value="CYTOCHROME P450 FAMILY 71 PROTEIN"/>
    <property type="match status" value="1"/>
</dbReference>
<keyword evidence="6" id="KW-0479">Metal-binding</keyword>
<organism evidence="12 13">
    <name type="scientific">Artemisia annua</name>
    <name type="common">Sweet wormwood</name>
    <dbReference type="NCBI Taxonomy" id="35608"/>
    <lineage>
        <taxon>Eukaryota</taxon>
        <taxon>Viridiplantae</taxon>
        <taxon>Streptophyta</taxon>
        <taxon>Embryophyta</taxon>
        <taxon>Tracheophyta</taxon>
        <taxon>Spermatophyta</taxon>
        <taxon>Magnoliopsida</taxon>
        <taxon>eudicotyledons</taxon>
        <taxon>Gunneridae</taxon>
        <taxon>Pentapetalae</taxon>
        <taxon>asterids</taxon>
        <taxon>campanulids</taxon>
        <taxon>Asterales</taxon>
        <taxon>Asteraceae</taxon>
        <taxon>Asteroideae</taxon>
        <taxon>Anthemideae</taxon>
        <taxon>Artemisiinae</taxon>
        <taxon>Artemisia</taxon>
    </lineage>
</organism>
<evidence type="ECO:0000256" key="10">
    <source>
        <dbReference type="ARBA" id="ARBA00023033"/>
    </source>
</evidence>
<dbReference type="OrthoDB" id="2789670at2759"/>
<evidence type="ECO:0000256" key="1">
    <source>
        <dbReference type="ARBA" id="ARBA00001971"/>
    </source>
</evidence>
<comment type="cofactor">
    <cofactor evidence="1">
        <name>heme</name>
        <dbReference type="ChEBI" id="CHEBI:30413"/>
    </cofactor>
</comment>
<dbReference type="GO" id="GO:0004497">
    <property type="term" value="F:monooxygenase activity"/>
    <property type="evidence" value="ECO:0007669"/>
    <property type="project" value="UniProtKB-KW"/>
</dbReference>
<evidence type="ECO:0000256" key="6">
    <source>
        <dbReference type="ARBA" id="ARBA00022723"/>
    </source>
</evidence>
<gene>
    <name evidence="12" type="ORF">CTI12_AA492480</name>
</gene>
<evidence type="ECO:0000256" key="5">
    <source>
        <dbReference type="ARBA" id="ARBA00022692"/>
    </source>
</evidence>
<dbReference type="AlphaFoldDB" id="A0A2U1LGZ9"/>
<evidence type="ECO:0000313" key="12">
    <source>
        <dbReference type="EMBL" id="PWA48285.1"/>
    </source>
</evidence>
<dbReference type="SUPFAM" id="SSF48264">
    <property type="entry name" value="Cytochrome P450"/>
    <property type="match status" value="1"/>
</dbReference>
<reference evidence="12 13" key="1">
    <citation type="journal article" date="2018" name="Mol. Plant">
        <title>The genome of Artemisia annua provides insight into the evolution of Asteraceae family and artemisinin biosynthesis.</title>
        <authorList>
            <person name="Shen Q."/>
            <person name="Zhang L."/>
            <person name="Liao Z."/>
            <person name="Wang S."/>
            <person name="Yan T."/>
            <person name="Shi P."/>
            <person name="Liu M."/>
            <person name="Fu X."/>
            <person name="Pan Q."/>
            <person name="Wang Y."/>
            <person name="Lv Z."/>
            <person name="Lu X."/>
            <person name="Zhang F."/>
            <person name="Jiang W."/>
            <person name="Ma Y."/>
            <person name="Chen M."/>
            <person name="Hao X."/>
            <person name="Li L."/>
            <person name="Tang Y."/>
            <person name="Lv G."/>
            <person name="Zhou Y."/>
            <person name="Sun X."/>
            <person name="Brodelius P.E."/>
            <person name="Rose J.K.C."/>
            <person name="Tang K."/>
        </authorList>
    </citation>
    <scope>NUCLEOTIDE SEQUENCE [LARGE SCALE GENOMIC DNA]</scope>
    <source>
        <strain evidence="13">cv. Huhao1</strain>
        <tissue evidence="12">Leaf</tissue>
    </source>
</reference>
<evidence type="ECO:0000256" key="11">
    <source>
        <dbReference type="ARBA" id="ARBA00023136"/>
    </source>
</evidence>
<keyword evidence="5" id="KW-0812">Transmembrane</keyword>
<keyword evidence="8" id="KW-0560">Oxidoreductase</keyword>
<keyword evidence="7" id="KW-1133">Transmembrane helix</keyword>
<dbReference type="InterPro" id="IPR036396">
    <property type="entry name" value="Cyt_P450_sf"/>
</dbReference>
<evidence type="ECO:0000256" key="2">
    <source>
        <dbReference type="ARBA" id="ARBA00004167"/>
    </source>
</evidence>
<keyword evidence="10" id="KW-0503">Monooxygenase</keyword>
<dbReference type="EMBL" id="PKPP01009426">
    <property type="protein sequence ID" value="PWA48285.1"/>
    <property type="molecule type" value="Genomic_DNA"/>
</dbReference>
<keyword evidence="9" id="KW-0408">Iron</keyword>
<keyword evidence="13" id="KW-1185">Reference proteome</keyword>
<dbReference type="PANTHER" id="PTHR47955:SF22">
    <property type="entry name" value="CYTOCHROME P450 83B1-LIKE"/>
    <property type="match status" value="1"/>
</dbReference>